<evidence type="ECO:0000313" key="2">
    <source>
        <dbReference type="Proteomes" id="UP000319852"/>
    </source>
</evidence>
<protein>
    <submittedName>
        <fullName evidence="1">Uncharacterized protein</fullName>
    </submittedName>
</protein>
<dbReference type="EMBL" id="CP036263">
    <property type="protein sequence ID" value="QDS97588.1"/>
    <property type="molecule type" value="Genomic_DNA"/>
</dbReference>
<dbReference type="KEGG" id="amob:HG15A2_08510"/>
<dbReference type="Proteomes" id="UP000319852">
    <property type="component" value="Chromosome"/>
</dbReference>
<sequence>MRGANPVRLGLGRLVSLATSLRSQHAAILSNMFSLYLQAFEHYQPLGKRVLHVLTTLPAEVQQDFLSDTRFTVSLDNFVPGEGSTVFMAVPGGTGVGSRSVVLRPRLSECDEAFAHYVIAHEFAHAYLRNGPWGDISDVENAADALAAAWGFAQPANPPWVGR</sequence>
<organism evidence="1 2">
    <name type="scientific">Adhaeretor mobilis</name>
    <dbReference type="NCBI Taxonomy" id="1930276"/>
    <lineage>
        <taxon>Bacteria</taxon>
        <taxon>Pseudomonadati</taxon>
        <taxon>Planctomycetota</taxon>
        <taxon>Planctomycetia</taxon>
        <taxon>Pirellulales</taxon>
        <taxon>Lacipirellulaceae</taxon>
        <taxon>Adhaeretor</taxon>
    </lineage>
</organism>
<reference evidence="1 2" key="1">
    <citation type="submission" date="2019-02" db="EMBL/GenBank/DDBJ databases">
        <title>Deep-cultivation of Planctomycetes and their phenomic and genomic characterization uncovers novel biology.</title>
        <authorList>
            <person name="Wiegand S."/>
            <person name="Jogler M."/>
            <person name="Boedeker C."/>
            <person name="Pinto D."/>
            <person name="Vollmers J."/>
            <person name="Rivas-Marin E."/>
            <person name="Kohn T."/>
            <person name="Peeters S.H."/>
            <person name="Heuer A."/>
            <person name="Rast P."/>
            <person name="Oberbeckmann S."/>
            <person name="Bunk B."/>
            <person name="Jeske O."/>
            <person name="Meyerdierks A."/>
            <person name="Storesund J.E."/>
            <person name="Kallscheuer N."/>
            <person name="Luecker S."/>
            <person name="Lage O.M."/>
            <person name="Pohl T."/>
            <person name="Merkel B.J."/>
            <person name="Hornburger P."/>
            <person name="Mueller R.-W."/>
            <person name="Bruemmer F."/>
            <person name="Labrenz M."/>
            <person name="Spormann A.M."/>
            <person name="Op den Camp H."/>
            <person name="Overmann J."/>
            <person name="Amann R."/>
            <person name="Jetten M.S.M."/>
            <person name="Mascher T."/>
            <person name="Medema M.H."/>
            <person name="Devos D.P."/>
            <person name="Kaster A.-K."/>
            <person name="Ovreas L."/>
            <person name="Rohde M."/>
            <person name="Galperin M.Y."/>
            <person name="Jogler C."/>
        </authorList>
    </citation>
    <scope>NUCLEOTIDE SEQUENCE [LARGE SCALE GENOMIC DNA]</scope>
    <source>
        <strain evidence="1 2">HG15A2</strain>
    </source>
</reference>
<proteinExistence type="predicted"/>
<dbReference type="AlphaFoldDB" id="A0A517MRT1"/>
<accession>A0A517MRT1</accession>
<keyword evidence="2" id="KW-1185">Reference proteome</keyword>
<name>A0A517MRT1_9BACT</name>
<evidence type="ECO:0000313" key="1">
    <source>
        <dbReference type="EMBL" id="QDS97588.1"/>
    </source>
</evidence>
<gene>
    <name evidence="1" type="ORF">HG15A2_08510</name>
</gene>